<dbReference type="SUPFAM" id="SSF140931">
    <property type="entry name" value="Fic-like"/>
    <property type="match status" value="1"/>
</dbReference>
<evidence type="ECO:0000256" key="1">
    <source>
        <dbReference type="PIRSR" id="PIRSR640198-1"/>
    </source>
</evidence>
<protein>
    <submittedName>
        <fullName evidence="3">Fic family protein</fullName>
    </submittedName>
</protein>
<dbReference type="Gene3D" id="1.10.3290.10">
    <property type="entry name" value="Fido-like domain"/>
    <property type="match status" value="1"/>
</dbReference>
<organism evidence="3 4">
    <name type="scientific">Candidatus Acutalibacter ornithocaccae</name>
    <dbReference type="NCBI Taxonomy" id="2838416"/>
    <lineage>
        <taxon>Bacteria</taxon>
        <taxon>Bacillati</taxon>
        <taxon>Bacillota</taxon>
        <taxon>Clostridia</taxon>
        <taxon>Eubacteriales</taxon>
        <taxon>Acutalibacteraceae</taxon>
        <taxon>Acutalibacter</taxon>
    </lineage>
</organism>
<evidence type="ECO:0000259" key="2">
    <source>
        <dbReference type="PROSITE" id="PS51459"/>
    </source>
</evidence>
<dbReference type="Pfam" id="PF02661">
    <property type="entry name" value="Fic"/>
    <property type="match status" value="1"/>
</dbReference>
<evidence type="ECO:0000313" key="4">
    <source>
        <dbReference type="Proteomes" id="UP000824214"/>
    </source>
</evidence>
<gene>
    <name evidence="3" type="ORF">H9942_01780</name>
</gene>
<name>A0A9D2RXV1_9FIRM</name>
<reference evidence="3" key="1">
    <citation type="journal article" date="2021" name="PeerJ">
        <title>Extensive microbial diversity within the chicken gut microbiome revealed by metagenomics and culture.</title>
        <authorList>
            <person name="Gilroy R."/>
            <person name="Ravi A."/>
            <person name="Getino M."/>
            <person name="Pursley I."/>
            <person name="Horton D.L."/>
            <person name="Alikhan N.F."/>
            <person name="Baker D."/>
            <person name="Gharbi K."/>
            <person name="Hall N."/>
            <person name="Watson M."/>
            <person name="Adriaenssens E.M."/>
            <person name="Foster-Nyarko E."/>
            <person name="Jarju S."/>
            <person name="Secka A."/>
            <person name="Antonio M."/>
            <person name="Oren A."/>
            <person name="Chaudhuri R.R."/>
            <person name="La Ragione R."/>
            <person name="Hildebrand F."/>
            <person name="Pallen M.J."/>
        </authorList>
    </citation>
    <scope>NUCLEOTIDE SEQUENCE</scope>
    <source>
        <strain evidence="3">ChiBcolR8-3208</strain>
    </source>
</reference>
<sequence length="243" mass="27957">MNGTFKAVERWQSHQLRCPKDLDELLRGFRPLFAYHDHLLEGREIPLATVEEFFKTGAVSQFSGDPKDLMLLQGQRNCYEYLRERVLARDDLETSLVLEVHRILTSGTYTEPFYLVNGERPGELKKRDYVTAVNAVGAAARDVGRELDHLVEEVSGYCGSELLQVAAYFHCRFENIHPFAAGNGATGRMLMNYFLMIRDHPPVVFFAEDKEEYLQCLTTYDQQRDPRPLAAFLEKELAKTWAE</sequence>
<feature type="active site" evidence="1">
    <location>
        <position position="177"/>
    </location>
</feature>
<evidence type="ECO:0000313" key="3">
    <source>
        <dbReference type="EMBL" id="HJB36782.1"/>
    </source>
</evidence>
<dbReference type="AlphaFoldDB" id="A0A9D2RXV1"/>
<dbReference type="InterPro" id="IPR040198">
    <property type="entry name" value="Fido_containing"/>
</dbReference>
<feature type="domain" description="Fido" evidence="2">
    <location>
        <begin position="92"/>
        <end position="235"/>
    </location>
</feature>
<dbReference type="PROSITE" id="PS51459">
    <property type="entry name" value="FIDO"/>
    <property type="match status" value="1"/>
</dbReference>
<comment type="caution">
    <text evidence="3">The sequence shown here is derived from an EMBL/GenBank/DDBJ whole genome shotgun (WGS) entry which is preliminary data.</text>
</comment>
<proteinExistence type="predicted"/>
<accession>A0A9D2RXV1</accession>
<dbReference type="PANTHER" id="PTHR13504:SF38">
    <property type="entry name" value="FIDO DOMAIN-CONTAINING PROTEIN"/>
    <property type="match status" value="1"/>
</dbReference>
<dbReference type="Proteomes" id="UP000824214">
    <property type="component" value="Unassembled WGS sequence"/>
</dbReference>
<dbReference type="InterPro" id="IPR003812">
    <property type="entry name" value="Fido"/>
</dbReference>
<dbReference type="PANTHER" id="PTHR13504">
    <property type="entry name" value="FIDO DOMAIN-CONTAINING PROTEIN DDB_G0283145"/>
    <property type="match status" value="1"/>
</dbReference>
<reference evidence="3" key="2">
    <citation type="submission" date="2021-04" db="EMBL/GenBank/DDBJ databases">
        <authorList>
            <person name="Gilroy R."/>
        </authorList>
    </citation>
    <scope>NUCLEOTIDE SEQUENCE</scope>
    <source>
        <strain evidence="3">ChiBcolR8-3208</strain>
    </source>
</reference>
<dbReference type="EMBL" id="DWXZ01000028">
    <property type="protein sequence ID" value="HJB36782.1"/>
    <property type="molecule type" value="Genomic_DNA"/>
</dbReference>
<dbReference type="InterPro" id="IPR036597">
    <property type="entry name" value="Fido-like_dom_sf"/>
</dbReference>